<dbReference type="PROSITE" id="PS00211">
    <property type="entry name" value="ABC_TRANSPORTER_1"/>
    <property type="match status" value="1"/>
</dbReference>
<sequence>MSLLQINNLSVTFDGEDGPVHAVNDLSLSVDRGETLGIVGESGSGKSQTAFSIMGLLAPNGRTDGSVRFDGQEILGAKPKLLNKIRAERIAMIFQDPMTSLNPYMRIADQMTEVLTLHQGLSKRDALAESVRMLDAVKIPAAKERIRLFPHEFSGGMRQRVMIAMSLLCKPDLLIADEPTTALDVTVQAQIMDLLGDLQKDFGMATILITHDLGVVAGFCERVLVMYGGRVMEQGPAEPLFAESTHPYTRGLLAAVPRVDDEDATMKAIPGNPPNMAAPPEGCPFRPRCNYAGEDCRVMPPLAPFAEQRARACHRPIAEVTA</sequence>
<proteinExistence type="inferred from homology"/>
<keyword evidence="10" id="KW-1185">Reference proteome</keyword>
<evidence type="ECO:0000256" key="7">
    <source>
        <dbReference type="ARBA" id="ARBA00023136"/>
    </source>
</evidence>
<dbReference type="FunFam" id="3.40.50.300:FF:000016">
    <property type="entry name" value="Oligopeptide ABC transporter ATP-binding component"/>
    <property type="match status" value="1"/>
</dbReference>
<evidence type="ECO:0000259" key="8">
    <source>
        <dbReference type="PROSITE" id="PS50893"/>
    </source>
</evidence>
<feature type="domain" description="ABC transporter" evidence="8">
    <location>
        <begin position="4"/>
        <end position="253"/>
    </location>
</feature>
<dbReference type="Gene3D" id="3.40.50.300">
    <property type="entry name" value="P-loop containing nucleotide triphosphate hydrolases"/>
    <property type="match status" value="1"/>
</dbReference>
<evidence type="ECO:0000256" key="3">
    <source>
        <dbReference type="ARBA" id="ARBA00022448"/>
    </source>
</evidence>
<keyword evidence="7" id="KW-0472">Membrane</keyword>
<evidence type="ECO:0000256" key="6">
    <source>
        <dbReference type="ARBA" id="ARBA00022840"/>
    </source>
</evidence>
<dbReference type="GO" id="GO:0055085">
    <property type="term" value="P:transmembrane transport"/>
    <property type="evidence" value="ECO:0007669"/>
    <property type="project" value="UniProtKB-ARBA"/>
</dbReference>
<dbReference type="SMART" id="SM00382">
    <property type="entry name" value="AAA"/>
    <property type="match status" value="1"/>
</dbReference>
<keyword evidence="4" id="KW-1003">Cell membrane</keyword>
<dbReference type="GO" id="GO:0016887">
    <property type="term" value="F:ATP hydrolysis activity"/>
    <property type="evidence" value="ECO:0007669"/>
    <property type="project" value="InterPro"/>
</dbReference>
<dbReference type="Pfam" id="PF08352">
    <property type="entry name" value="oligo_HPY"/>
    <property type="match status" value="1"/>
</dbReference>
<dbReference type="PROSITE" id="PS50893">
    <property type="entry name" value="ABC_TRANSPORTER_2"/>
    <property type="match status" value="1"/>
</dbReference>
<evidence type="ECO:0000256" key="4">
    <source>
        <dbReference type="ARBA" id="ARBA00022475"/>
    </source>
</evidence>
<gene>
    <name evidence="9" type="ORF">SAMN04489759_12014</name>
</gene>
<evidence type="ECO:0000256" key="5">
    <source>
        <dbReference type="ARBA" id="ARBA00022741"/>
    </source>
</evidence>
<dbReference type="PANTHER" id="PTHR43297:SF7">
    <property type="entry name" value="D,D-DIPEPTIDE TRANSPORT ATP-BINDING PROTEIN DDPD-RELATED"/>
    <property type="match status" value="1"/>
</dbReference>
<evidence type="ECO:0000313" key="9">
    <source>
        <dbReference type="EMBL" id="SDH05642.1"/>
    </source>
</evidence>
<dbReference type="CDD" id="cd03257">
    <property type="entry name" value="ABC_NikE_OppD_transporters"/>
    <property type="match status" value="1"/>
</dbReference>
<dbReference type="InterPro" id="IPR050388">
    <property type="entry name" value="ABC_Ni/Peptide_Import"/>
</dbReference>
<keyword evidence="6 9" id="KW-0067">ATP-binding</keyword>
<keyword evidence="5" id="KW-0547">Nucleotide-binding</keyword>
<dbReference type="InterPro" id="IPR017871">
    <property type="entry name" value="ABC_transporter-like_CS"/>
</dbReference>
<comment type="subcellular location">
    <subcellularLocation>
        <location evidence="1">Cell inner membrane</location>
        <topology evidence="1">Peripheral membrane protein</topology>
    </subcellularLocation>
</comment>
<dbReference type="GO" id="GO:0015833">
    <property type="term" value="P:peptide transport"/>
    <property type="evidence" value="ECO:0007669"/>
    <property type="project" value="InterPro"/>
</dbReference>
<dbReference type="InterPro" id="IPR003593">
    <property type="entry name" value="AAA+_ATPase"/>
</dbReference>
<dbReference type="GO" id="GO:0005524">
    <property type="term" value="F:ATP binding"/>
    <property type="evidence" value="ECO:0007669"/>
    <property type="project" value="UniProtKB-KW"/>
</dbReference>
<dbReference type="GO" id="GO:0005886">
    <property type="term" value="C:plasma membrane"/>
    <property type="evidence" value="ECO:0007669"/>
    <property type="project" value="UniProtKB-SubCell"/>
</dbReference>
<dbReference type="Proteomes" id="UP000199399">
    <property type="component" value="Unassembled WGS sequence"/>
</dbReference>
<accession>A0A1G7ZA52</accession>
<dbReference type="AlphaFoldDB" id="A0A1G7ZA52"/>
<dbReference type="PANTHER" id="PTHR43297">
    <property type="entry name" value="OLIGOPEPTIDE TRANSPORT ATP-BINDING PROTEIN APPD"/>
    <property type="match status" value="1"/>
</dbReference>
<evidence type="ECO:0000313" key="10">
    <source>
        <dbReference type="Proteomes" id="UP000199399"/>
    </source>
</evidence>
<dbReference type="Pfam" id="PF00005">
    <property type="entry name" value="ABC_tran"/>
    <property type="match status" value="1"/>
</dbReference>
<comment type="similarity">
    <text evidence="2">Belongs to the ABC transporter superfamily.</text>
</comment>
<reference evidence="10" key="1">
    <citation type="submission" date="2016-10" db="EMBL/GenBank/DDBJ databases">
        <authorList>
            <person name="Varghese N."/>
            <person name="Submissions S."/>
        </authorList>
    </citation>
    <scope>NUCLEOTIDE SEQUENCE [LARGE SCALE GENOMIC DNA]</scope>
    <source>
        <strain evidence="10">DSM 16477</strain>
    </source>
</reference>
<dbReference type="InterPro" id="IPR027417">
    <property type="entry name" value="P-loop_NTPase"/>
</dbReference>
<evidence type="ECO:0000256" key="1">
    <source>
        <dbReference type="ARBA" id="ARBA00004417"/>
    </source>
</evidence>
<protein>
    <submittedName>
        <fullName evidence="9">Oligopeptide transport system ATP-binding protein</fullName>
    </submittedName>
</protein>
<dbReference type="EMBL" id="FNBP01000020">
    <property type="protein sequence ID" value="SDH05642.1"/>
    <property type="molecule type" value="Genomic_DNA"/>
</dbReference>
<dbReference type="InterPro" id="IPR003439">
    <property type="entry name" value="ABC_transporter-like_ATP-bd"/>
</dbReference>
<dbReference type="STRING" id="218672.SAMN04489759_12014"/>
<dbReference type="SUPFAM" id="SSF52540">
    <property type="entry name" value="P-loop containing nucleoside triphosphate hydrolases"/>
    <property type="match status" value="1"/>
</dbReference>
<evidence type="ECO:0000256" key="2">
    <source>
        <dbReference type="ARBA" id="ARBA00005417"/>
    </source>
</evidence>
<name>A0A1G7ZA52_9RHOB</name>
<organism evidence="9 10">
    <name type="scientific">Sulfitobacter delicatus</name>
    <dbReference type="NCBI Taxonomy" id="218672"/>
    <lineage>
        <taxon>Bacteria</taxon>
        <taxon>Pseudomonadati</taxon>
        <taxon>Pseudomonadota</taxon>
        <taxon>Alphaproteobacteria</taxon>
        <taxon>Rhodobacterales</taxon>
        <taxon>Roseobacteraceae</taxon>
        <taxon>Sulfitobacter</taxon>
    </lineage>
</organism>
<dbReference type="InterPro" id="IPR013563">
    <property type="entry name" value="Oligopep_ABC_C"/>
</dbReference>
<dbReference type="RefSeq" id="WP_093744191.1">
    <property type="nucleotide sequence ID" value="NZ_FNBP01000020.1"/>
</dbReference>
<keyword evidence="3" id="KW-0813">Transport</keyword>
<dbReference type="NCBIfam" id="TIGR01727">
    <property type="entry name" value="oligo_HPY"/>
    <property type="match status" value="1"/>
</dbReference>
<dbReference type="OrthoDB" id="9782308at2"/>